<feature type="domain" description="Metallo-beta-lactamase" evidence="1">
    <location>
        <begin position="17"/>
        <end position="222"/>
    </location>
</feature>
<dbReference type="InterPro" id="IPR000396">
    <property type="entry name" value="Pdiesterase2"/>
</dbReference>
<dbReference type="AlphaFoldDB" id="A0A0S2TBV0"/>
<sequence length="255" mass="28644">MKLRILGCDGGIGRGLRTTSMLVDDDVLIDAGSGVGDLTLDEMANIRHIFLTHSHLDHVAFLPLLVDSIFERIEQPIVIHGLPATIQALREHVFNWAIWPDFAKLPVVNKPVMKYQEHPAGDICEVGGRRFESIPMNHIVPTVGYRVESAAGMSFAFTGDTTTNDTFWEAVNAYPRLDLLLLEVAFSNEYEDLSNSARHYCSKTVAADLAKLKLDPQIYLTHHKPEENSRILEELEQLVPDRVIKQLKNNKSFSL</sequence>
<proteinExistence type="predicted"/>
<evidence type="ECO:0000313" key="2">
    <source>
        <dbReference type="EMBL" id="ALP52615.1"/>
    </source>
</evidence>
<evidence type="ECO:0000313" key="3">
    <source>
        <dbReference type="Proteomes" id="UP000055136"/>
    </source>
</evidence>
<evidence type="ECO:0000259" key="1">
    <source>
        <dbReference type="SMART" id="SM00849"/>
    </source>
</evidence>
<dbReference type="Gene3D" id="3.60.15.10">
    <property type="entry name" value="Ribonuclease Z/Hydroxyacylglutathione hydrolase-like"/>
    <property type="match status" value="1"/>
</dbReference>
<dbReference type="CDD" id="cd07735">
    <property type="entry name" value="class_II_PDE_MBL-fold"/>
    <property type="match status" value="1"/>
</dbReference>
<dbReference type="PRINTS" id="PR00388">
    <property type="entry name" value="PDIESTERASE2"/>
</dbReference>
<dbReference type="GO" id="GO:1902660">
    <property type="term" value="P:negative regulation of glucose mediated signaling pathway"/>
    <property type="evidence" value="ECO:0007669"/>
    <property type="project" value="TreeGrafter"/>
</dbReference>
<dbReference type="PANTHER" id="PTHR28283">
    <property type="entry name" value="3',5'-CYCLIC-NUCLEOTIDE PHOSPHODIESTERASE 1"/>
    <property type="match status" value="1"/>
</dbReference>
<dbReference type="PANTHER" id="PTHR28283:SF1">
    <property type="entry name" value="3',5'-CYCLIC-NUCLEOTIDE PHOSPHODIESTERASE 1"/>
    <property type="match status" value="1"/>
</dbReference>
<dbReference type="GO" id="GO:0006198">
    <property type="term" value="P:cAMP catabolic process"/>
    <property type="evidence" value="ECO:0007669"/>
    <property type="project" value="InterPro"/>
</dbReference>
<dbReference type="KEGG" id="tee:Tel_05335"/>
<dbReference type="EMBL" id="CP013099">
    <property type="protein sequence ID" value="ALP52615.1"/>
    <property type="molecule type" value="Genomic_DNA"/>
</dbReference>
<dbReference type="STRING" id="1748243.Tel_05335"/>
<gene>
    <name evidence="2" type="ORF">Tel_05335</name>
</gene>
<accession>A0A0S2TBV0</accession>
<dbReference type="GO" id="GO:0004115">
    <property type="term" value="F:3',5'-cyclic-AMP phosphodiesterase activity"/>
    <property type="evidence" value="ECO:0007669"/>
    <property type="project" value="InterPro"/>
</dbReference>
<dbReference type="SUPFAM" id="SSF56281">
    <property type="entry name" value="Metallo-hydrolase/oxidoreductase"/>
    <property type="match status" value="1"/>
</dbReference>
<dbReference type="InterPro" id="IPR036866">
    <property type="entry name" value="RibonucZ/Hydroxyglut_hydro"/>
</dbReference>
<reference evidence="2" key="1">
    <citation type="submission" date="2015-10" db="EMBL/GenBank/DDBJ databases">
        <title>Description of Candidatus Tenderia electrophaga gen. nov, sp. nov., an Uncultivated Electroautotroph from a Biocathode Enrichment.</title>
        <authorList>
            <person name="Eddie B.J."/>
            <person name="Malanoski A.P."/>
            <person name="Wang Z."/>
            <person name="Hall R.J."/>
            <person name="Oh S.D."/>
            <person name="Heiner C."/>
            <person name="Lin B."/>
            <person name="Strycharz-Glaven S.M."/>
        </authorList>
    </citation>
    <scope>NUCLEOTIDE SEQUENCE [LARGE SCALE GENOMIC DNA]</scope>
    <source>
        <strain evidence="2">NRL1</strain>
    </source>
</reference>
<dbReference type="Pfam" id="PF12706">
    <property type="entry name" value="Lactamase_B_2"/>
    <property type="match status" value="1"/>
</dbReference>
<dbReference type="Proteomes" id="UP000055136">
    <property type="component" value="Chromosome"/>
</dbReference>
<organism evidence="2 3">
    <name type="scientific">Candidatus Tenderia electrophaga</name>
    <dbReference type="NCBI Taxonomy" id="1748243"/>
    <lineage>
        <taxon>Bacteria</taxon>
        <taxon>Pseudomonadati</taxon>
        <taxon>Pseudomonadota</taxon>
        <taxon>Gammaproteobacteria</taxon>
        <taxon>Candidatus Tenderiales</taxon>
        <taxon>Candidatus Tenderiaceae</taxon>
        <taxon>Candidatus Tenderia</taxon>
    </lineage>
</organism>
<keyword evidence="3" id="KW-1185">Reference proteome</keyword>
<dbReference type="GO" id="GO:0047555">
    <property type="term" value="F:3',5'-cyclic-GMP phosphodiesterase activity"/>
    <property type="evidence" value="ECO:0007669"/>
    <property type="project" value="TreeGrafter"/>
</dbReference>
<dbReference type="InterPro" id="IPR001279">
    <property type="entry name" value="Metallo-B-lactamas"/>
</dbReference>
<name>A0A0S2TBV0_9GAMM</name>
<dbReference type="SMART" id="SM00849">
    <property type="entry name" value="Lactamase_B"/>
    <property type="match status" value="1"/>
</dbReference>
<protein>
    <submittedName>
        <fullName evidence="2">3',5'-cyclic-nucleotide phosphodiesterase</fullName>
    </submittedName>
</protein>